<organism evidence="2 3">
    <name type="scientific">Parapedobacter koreensis</name>
    <dbReference type="NCBI Taxonomy" id="332977"/>
    <lineage>
        <taxon>Bacteria</taxon>
        <taxon>Pseudomonadati</taxon>
        <taxon>Bacteroidota</taxon>
        <taxon>Sphingobacteriia</taxon>
        <taxon>Sphingobacteriales</taxon>
        <taxon>Sphingobacteriaceae</taxon>
        <taxon>Parapedobacter</taxon>
    </lineage>
</organism>
<feature type="transmembrane region" description="Helical" evidence="1">
    <location>
        <begin position="69"/>
        <end position="91"/>
    </location>
</feature>
<dbReference type="InterPro" id="IPR052712">
    <property type="entry name" value="Acid_resist_chaperone_HdeD"/>
</dbReference>
<dbReference type="STRING" id="332977.SAMN05421740_107152"/>
<feature type="transmembrane region" description="Helical" evidence="1">
    <location>
        <begin position="130"/>
        <end position="149"/>
    </location>
</feature>
<keyword evidence="1" id="KW-1133">Transmembrane helix</keyword>
<keyword evidence="1" id="KW-0472">Membrane</keyword>
<feature type="transmembrane region" description="Helical" evidence="1">
    <location>
        <begin position="37"/>
        <end position="57"/>
    </location>
</feature>
<proteinExistence type="predicted"/>
<dbReference type="OrthoDB" id="7059775at2"/>
<accession>A0A1H7RJC9</accession>
<dbReference type="Pfam" id="PF03729">
    <property type="entry name" value="DUF308"/>
    <property type="match status" value="2"/>
</dbReference>
<dbReference type="RefSeq" id="WP_090607127.1">
    <property type="nucleotide sequence ID" value="NZ_FNZR01000007.1"/>
</dbReference>
<dbReference type="AlphaFoldDB" id="A0A1H7RJC9"/>
<dbReference type="GO" id="GO:0005886">
    <property type="term" value="C:plasma membrane"/>
    <property type="evidence" value="ECO:0007669"/>
    <property type="project" value="TreeGrafter"/>
</dbReference>
<feature type="transmembrane region" description="Helical" evidence="1">
    <location>
        <begin position="12"/>
        <end position="31"/>
    </location>
</feature>
<feature type="transmembrane region" description="Helical" evidence="1">
    <location>
        <begin position="155"/>
        <end position="178"/>
    </location>
</feature>
<dbReference type="PANTHER" id="PTHR34989:SF1">
    <property type="entry name" value="PROTEIN HDED"/>
    <property type="match status" value="1"/>
</dbReference>
<protein>
    <submittedName>
        <fullName evidence="2">Uncharacterized membrane protein HdeD, DUF308 family</fullName>
    </submittedName>
</protein>
<dbReference type="PANTHER" id="PTHR34989">
    <property type="entry name" value="PROTEIN HDED"/>
    <property type="match status" value="1"/>
</dbReference>
<feature type="transmembrane region" description="Helical" evidence="1">
    <location>
        <begin position="97"/>
        <end position="118"/>
    </location>
</feature>
<gene>
    <name evidence="2" type="ORF">SAMN05421740_107152</name>
</gene>
<evidence type="ECO:0000313" key="2">
    <source>
        <dbReference type="EMBL" id="SEL60303.1"/>
    </source>
</evidence>
<sequence>MASIISTLKKSIKNWWLFLLVGILFIAIGGYTFSRPLASYLALSLLFGWLIFITGVLRTTFAISNRKALEGWGWTLATGILDMVLGFILFFHPDLSMLVLAFVVGFYVLLAGAGLITYAIDLRAYGIKGWGWLIVGGVLVGLFGLLVIFNPLIGAITLVGWTGFAFIVAGVFHCLLAFQARKVKRRIAEMGKD</sequence>
<evidence type="ECO:0000256" key="1">
    <source>
        <dbReference type="SAM" id="Phobius"/>
    </source>
</evidence>
<dbReference type="InterPro" id="IPR005325">
    <property type="entry name" value="DUF308_memb"/>
</dbReference>
<keyword evidence="1" id="KW-0812">Transmembrane</keyword>
<evidence type="ECO:0000313" key="3">
    <source>
        <dbReference type="Proteomes" id="UP000198916"/>
    </source>
</evidence>
<reference evidence="3" key="1">
    <citation type="submission" date="2016-10" db="EMBL/GenBank/DDBJ databases">
        <authorList>
            <person name="Varghese N."/>
            <person name="Submissions S."/>
        </authorList>
    </citation>
    <scope>NUCLEOTIDE SEQUENCE [LARGE SCALE GENOMIC DNA]</scope>
    <source>
        <strain evidence="3">Jip14</strain>
    </source>
</reference>
<dbReference type="Proteomes" id="UP000198916">
    <property type="component" value="Unassembled WGS sequence"/>
</dbReference>
<keyword evidence="3" id="KW-1185">Reference proteome</keyword>
<dbReference type="EMBL" id="FNZR01000007">
    <property type="protein sequence ID" value="SEL60303.1"/>
    <property type="molecule type" value="Genomic_DNA"/>
</dbReference>
<name>A0A1H7RJC9_9SPHI</name>